<evidence type="ECO:0000259" key="1">
    <source>
        <dbReference type="Pfam" id="PF00881"/>
    </source>
</evidence>
<dbReference type="InterPro" id="IPR029479">
    <property type="entry name" value="Nitroreductase"/>
</dbReference>
<dbReference type="RefSeq" id="WP_147072885.1">
    <property type="nucleotide sequence ID" value="NZ_AP021884.1"/>
</dbReference>
<feature type="domain" description="Nitroreductase" evidence="1">
    <location>
        <begin position="6"/>
        <end position="38"/>
    </location>
</feature>
<accession>A0A512L825</accession>
<gene>
    <name evidence="2" type="ORF">TPL01_17730</name>
</gene>
<evidence type="ECO:0000313" key="2">
    <source>
        <dbReference type="EMBL" id="GEP30635.1"/>
    </source>
</evidence>
<comment type="caution">
    <text evidence="2">The sequence shown here is derived from an EMBL/GenBank/DDBJ whole genome shotgun (WGS) entry which is preliminary data.</text>
</comment>
<dbReference type="GO" id="GO:0016491">
    <property type="term" value="F:oxidoreductase activity"/>
    <property type="evidence" value="ECO:0007669"/>
    <property type="project" value="InterPro"/>
</dbReference>
<dbReference type="Gene3D" id="3.40.109.10">
    <property type="entry name" value="NADH Oxidase"/>
    <property type="match status" value="2"/>
</dbReference>
<sequence>MNAIAQHLERILDLARWAPSGDNTQPWRFEILGDEHILVHGLDTRDHVVYDLDGHASQLAIGALLETMAIAASATGRSATIQRRPDTPETHLLFDVRFRPEAGMTPDPLLPCIETRVVQRRPMSTRPLSGEQKQALAGSLPEGYSVIWYEGFAQRWRLARLMFDNAKVRLTIPEAYAVHKSVIEWGAQFSTDKIPGQAVGVDPLTAHFMRWVMASWTRVGFFNTYLFGHLPPRLQLDLLPGLRCGAHFALIAPAPLLSVDDYIAAGRAMQRFWLTATRLGWLIQPEMTPVIFTRYHRQGLIFTETQTALGEVGWLNERLDRLLGTGRIERVFFMGRIGAGPRPWARSTRKKTDDLILNSG</sequence>
<dbReference type="Pfam" id="PF00881">
    <property type="entry name" value="Nitroreductase"/>
    <property type="match status" value="1"/>
</dbReference>
<name>A0A512L825_9PROT</name>
<dbReference type="Proteomes" id="UP000321337">
    <property type="component" value="Unassembled WGS sequence"/>
</dbReference>
<keyword evidence="3" id="KW-1185">Reference proteome</keyword>
<protein>
    <recommendedName>
        <fullName evidence="1">Nitroreductase domain-containing protein</fullName>
    </recommendedName>
</protein>
<proteinExistence type="predicted"/>
<dbReference type="EMBL" id="BKAD01000016">
    <property type="protein sequence ID" value="GEP30635.1"/>
    <property type="molecule type" value="Genomic_DNA"/>
</dbReference>
<organism evidence="2 3">
    <name type="scientific">Sulfuriferula plumbiphila</name>
    <dbReference type="NCBI Taxonomy" id="171865"/>
    <lineage>
        <taxon>Bacteria</taxon>
        <taxon>Pseudomonadati</taxon>
        <taxon>Pseudomonadota</taxon>
        <taxon>Betaproteobacteria</taxon>
        <taxon>Nitrosomonadales</taxon>
        <taxon>Sulfuricellaceae</taxon>
        <taxon>Sulfuriferula</taxon>
    </lineage>
</organism>
<dbReference type="OrthoDB" id="272552at2"/>
<dbReference type="AlphaFoldDB" id="A0A512L825"/>
<reference evidence="2 3" key="1">
    <citation type="submission" date="2019-07" db="EMBL/GenBank/DDBJ databases">
        <title>Whole genome shotgun sequence of Thiobacillus plumbophilus NBRC 107929.</title>
        <authorList>
            <person name="Hosoyama A."/>
            <person name="Uohara A."/>
            <person name="Ohji S."/>
            <person name="Ichikawa N."/>
        </authorList>
    </citation>
    <scope>NUCLEOTIDE SEQUENCE [LARGE SCALE GENOMIC DNA]</scope>
    <source>
        <strain evidence="2 3">NBRC 107929</strain>
    </source>
</reference>
<dbReference type="InterPro" id="IPR000415">
    <property type="entry name" value="Nitroreductase-like"/>
</dbReference>
<evidence type="ECO:0000313" key="3">
    <source>
        <dbReference type="Proteomes" id="UP000321337"/>
    </source>
</evidence>
<dbReference type="SUPFAM" id="SSF55469">
    <property type="entry name" value="FMN-dependent nitroreductase-like"/>
    <property type="match status" value="1"/>
</dbReference>